<dbReference type="Proteomes" id="UP000297385">
    <property type="component" value="Unassembled WGS sequence"/>
</dbReference>
<reference evidence="1 2" key="1">
    <citation type="submission" date="2019-03" db="EMBL/GenBank/DDBJ databases">
        <title>Complete Genome Sequence of Paraburkholderia dipogonis ICMP 19430T, a Nitrogen-fixing Symbiont of the South African Invasive Legume Dipogon lignosus in New Zealand.</title>
        <authorList>
            <person name="De Meyer S.E."/>
        </authorList>
    </citation>
    <scope>NUCLEOTIDE SEQUENCE [LARGE SCALE GENOMIC DNA]</scope>
    <source>
        <strain evidence="1 2">ICMP 19430</strain>
    </source>
</reference>
<name>A0A4Y8MIT2_9BURK</name>
<dbReference type="EMBL" id="SNVI01000005">
    <property type="protein sequence ID" value="TFE37341.1"/>
    <property type="molecule type" value="Genomic_DNA"/>
</dbReference>
<proteinExistence type="predicted"/>
<evidence type="ECO:0000313" key="2">
    <source>
        <dbReference type="Proteomes" id="UP000297385"/>
    </source>
</evidence>
<organism evidence="1 2">
    <name type="scientific">Paraburkholderia dipogonis</name>
    <dbReference type="NCBI Taxonomy" id="1211383"/>
    <lineage>
        <taxon>Bacteria</taxon>
        <taxon>Pseudomonadati</taxon>
        <taxon>Pseudomonadota</taxon>
        <taxon>Betaproteobacteria</taxon>
        <taxon>Burkholderiales</taxon>
        <taxon>Burkholderiaceae</taxon>
        <taxon>Paraburkholderia</taxon>
    </lineage>
</organism>
<accession>A0A4Y8MIT2</accession>
<evidence type="ECO:0000313" key="1">
    <source>
        <dbReference type="EMBL" id="TFE37341.1"/>
    </source>
</evidence>
<dbReference type="Pfam" id="PF18928">
    <property type="entry name" value="DUF5677"/>
    <property type="match status" value="1"/>
</dbReference>
<comment type="caution">
    <text evidence="1">The sequence shown here is derived from an EMBL/GenBank/DDBJ whole genome shotgun (WGS) entry which is preliminary data.</text>
</comment>
<dbReference type="AlphaFoldDB" id="A0A4Y8MIT2"/>
<dbReference type="RefSeq" id="WP_134465870.1">
    <property type="nucleotide sequence ID" value="NZ_JBHMFL010000022.1"/>
</dbReference>
<protein>
    <submittedName>
        <fullName evidence="1">Uncharacterized protein</fullName>
    </submittedName>
</protein>
<dbReference type="InterPro" id="IPR043733">
    <property type="entry name" value="DUF5677"/>
</dbReference>
<dbReference type="GeneID" id="97309386"/>
<sequence>MKTEVPSIEVAGFLSPEIENYRSNFRVKYALLLADCERASAVATTRLHAVRSVARDKATPVAIALWARCITACQSSILLAERGLGLEAQILLRSALENLFLSVALVKQPDVLDKMIAKQNKEMQKQAKAISQHKDNFDALNPENQANVQSFIESASTIDGDISAHGAAEIANLEFLYHASYRTLSLIAAHPSLATAAQSFGESPFDLRFGPSDAHLDEVFKLARECLSIGDTEMAPVLG</sequence>
<gene>
    <name evidence="1" type="ORF">E2553_38270</name>
</gene>